<dbReference type="PROSITE" id="PS51318">
    <property type="entry name" value="TAT"/>
    <property type="match status" value="1"/>
</dbReference>
<dbReference type="Pfam" id="PF00174">
    <property type="entry name" value="Oxidored_molyb"/>
    <property type="match status" value="1"/>
</dbReference>
<evidence type="ECO:0000256" key="2">
    <source>
        <dbReference type="ARBA" id="ARBA00022505"/>
    </source>
</evidence>
<evidence type="ECO:0000259" key="6">
    <source>
        <dbReference type="Pfam" id="PF03404"/>
    </source>
</evidence>
<dbReference type="GO" id="GO:0030151">
    <property type="term" value="F:molybdenum ion binding"/>
    <property type="evidence" value="ECO:0007669"/>
    <property type="project" value="InterPro"/>
</dbReference>
<organism evidence="7 8">
    <name type="scientific">Halarcobacter anaerophilus</name>
    <dbReference type="NCBI Taxonomy" id="877500"/>
    <lineage>
        <taxon>Bacteria</taxon>
        <taxon>Pseudomonadati</taxon>
        <taxon>Campylobacterota</taxon>
        <taxon>Epsilonproteobacteria</taxon>
        <taxon>Campylobacterales</taxon>
        <taxon>Arcobacteraceae</taxon>
        <taxon>Halarcobacter</taxon>
    </lineage>
</organism>
<name>A0A4V1LQ77_9BACT</name>
<dbReference type="PANTHER" id="PTHR19372">
    <property type="entry name" value="SULFITE REDUCTASE"/>
    <property type="match status" value="1"/>
</dbReference>
<dbReference type="NCBIfam" id="TIGR04555">
    <property type="entry name" value="sulfite_DH_soxC"/>
    <property type="match status" value="1"/>
</dbReference>
<feature type="domain" description="Oxidoreductase molybdopterin-binding" evidence="5">
    <location>
        <begin position="124"/>
        <end position="285"/>
    </location>
</feature>
<gene>
    <name evidence="7" type="primary">soxC</name>
    <name evidence="7" type="ORF">CRV06_05995</name>
</gene>
<proteinExistence type="predicted"/>
<dbReference type="InterPro" id="IPR006311">
    <property type="entry name" value="TAT_signal"/>
</dbReference>
<evidence type="ECO:0000256" key="3">
    <source>
        <dbReference type="ARBA" id="ARBA00022723"/>
    </source>
</evidence>
<dbReference type="AlphaFoldDB" id="A0A4V1LQ77"/>
<comment type="caution">
    <text evidence="7">The sequence shown here is derived from an EMBL/GenBank/DDBJ whole genome shotgun (WGS) entry which is preliminary data.</text>
</comment>
<dbReference type="Gene3D" id="3.90.420.10">
    <property type="entry name" value="Oxidoreductase, molybdopterin-binding domain"/>
    <property type="match status" value="1"/>
</dbReference>
<evidence type="ECO:0000259" key="5">
    <source>
        <dbReference type="Pfam" id="PF00174"/>
    </source>
</evidence>
<feature type="domain" description="Moybdenum cofactor oxidoreductase dimerisation" evidence="6">
    <location>
        <begin position="311"/>
        <end position="423"/>
    </location>
</feature>
<evidence type="ECO:0000313" key="8">
    <source>
        <dbReference type="Proteomes" id="UP000290191"/>
    </source>
</evidence>
<dbReference type="GO" id="GO:0008482">
    <property type="term" value="F:sulfite oxidase activity"/>
    <property type="evidence" value="ECO:0007669"/>
    <property type="project" value="TreeGrafter"/>
</dbReference>
<keyword evidence="4" id="KW-0560">Oxidoreductase</keyword>
<dbReference type="OrthoDB" id="9778777at2"/>
<dbReference type="GO" id="GO:0043546">
    <property type="term" value="F:molybdopterin cofactor binding"/>
    <property type="evidence" value="ECO:0007669"/>
    <property type="project" value="TreeGrafter"/>
</dbReference>
<sequence length="444" mass="49651">MTEVNKTSEKSLSPISEKKLSRRDFFRKTAVYSAGAIAAANVLSPVRLRADDPAIVEEAEWGTKLGDPVTKNLYGVPSPFEHNNTRRTTDLLSSGDAYASVSMCPIHESEGIITPNGLFFCRDHGGTAHVDPNKFRLMIHGKVKREVVLTLDDLKRYPSESRIYFIECPANGSTGWRGPQFNNLQFMKGMMSCAQWTGVMLKTVLDDIGLEDDAVWMLSEGSDNAGNPRTIPVEKALDDAMLVWAQNGEALRPEQGYPLRLLVPGWEGNLNTKWLKRLEFSDKPWHAKEETSKYTMLQKSGKAIQYFWPNEVNSVITSPCPEKPWTNLKKGDLVEIEGLAWSGHGTIKNVDISFDGGDNWVEASLKGLVLPKAWTRFSYIFKWEGKPMFLSSRAVDDSGNVQPTIDQETSAVGVESIYHRNPIVTWKVSANGEVNNVHIRKHHA</sequence>
<comment type="cofactor">
    <cofactor evidence="1">
        <name>Mo-molybdopterin</name>
        <dbReference type="ChEBI" id="CHEBI:71302"/>
    </cofactor>
</comment>
<dbReference type="InterPro" id="IPR014756">
    <property type="entry name" value="Ig_E-set"/>
</dbReference>
<dbReference type="Pfam" id="PF03404">
    <property type="entry name" value="Mo-co_dimer"/>
    <property type="match status" value="1"/>
</dbReference>
<keyword evidence="2" id="KW-0500">Molybdenum</keyword>
<keyword evidence="8" id="KW-1185">Reference proteome</keyword>
<dbReference type="FunFam" id="3.90.420.10:FF:000006">
    <property type="entry name" value="Sulfur dehydrogenase subunit SoxC"/>
    <property type="match status" value="1"/>
</dbReference>
<protein>
    <submittedName>
        <fullName evidence="7">Sulfite dehydrogenase</fullName>
    </submittedName>
</protein>
<dbReference type="InterPro" id="IPR005066">
    <property type="entry name" value="MoCF_OxRdtse_dimer"/>
</dbReference>
<dbReference type="SUPFAM" id="SSF81296">
    <property type="entry name" value="E set domains"/>
    <property type="match status" value="1"/>
</dbReference>
<dbReference type="PRINTS" id="PR00407">
    <property type="entry name" value="EUMOPTERIN"/>
</dbReference>
<dbReference type="Proteomes" id="UP000290191">
    <property type="component" value="Unassembled WGS sequence"/>
</dbReference>
<dbReference type="SUPFAM" id="SSF56524">
    <property type="entry name" value="Oxidoreductase molybdopterin-binding domain"/>
    <property type="match status" value="1"/>
</dbReference>
<dbReference type="InterPro" id="IPR000572">
    <property type="entry name" value="OxRdtase_Mopterin-bd_dom"/>
</dbReference>
<reference evidence="7 8" key="1">
    <citation type="submission" date="2017-10" db="EMBL/GenBank/DDBJ databases">
        <title>Genomics of the genus Arcobacter.</title>
        <authorList>
            <person name="Perez-Cataluna A."/>
            <person name="Figueras M.J."/>
        </authorList>
    </citation>
    <scope>NUCLEOTIDE SEQUENCE [LARGE SCALE GENOMIC DNA]</scope>
    <source>
        <strain evidence="7 8">DSM 24636</strain>
    </source>
</reference>
<dbReference type="PANTHER" id="PTHR19372:SF7">
    <property type="entry name" value="SULFITE OXIDASE, MITOCHONDRIAL"/>
    <property type="match status" value="1"/>
</dbReference>
<evidence type="ECO:0000256" key="4">
    <source>
        <dbReference type="ARBA" id="ARBA00023002"/>
    </source>
</evidence>
<dbReference type="InterPro" id="IPR030835">
    <property type="entry name" value="Sulfite_DH_SoxC"/>
</dbReference>
<dbReference type="Gene3D" id="2.60.40.650">
    <property type="match status" value="1"/>
</dbReference>
<evidence type="ECO:0000256" key="1">
    <source>
        <dbReference type="ARBA" id="ARBA00001924"/>
    </source>
</evidence>
<keyword evidence="3" id="KW-0479">Metal-binding</keyword>
<dbReference type="EMBL" id="PDKO01000003">
    <property type="protein sequence ID" value="RXJ63738.1"/>
    <property type="molecule type" value="Genomic_DNA"/>
</dbReference>
<accession>A0A4V1LQ77</accession>
<dbReference type="InterPro" id="IPR036374">
    <property type="entry name" value="OxRdtase_Mopterin-bd_sf"/>
</dbReference>
<dbReference type="GO" id="GO:0020037">
    <property type="term" value="F:heme binding"/>
    <property type="evidence" value="ECO:0007669"/>
    <property type="project" value="TreeGrafter"/>
</dbReference>
<dbReference type="STRING" id="877500.GCA_000935065_02792"/>
<dbReference type="InterPro" id="IPR008335">
    <property type="entry name" value="Mopterin_OxRdtase_euk"/>
</dbReference>
<dbReference type="RefSeq" id="WP_044418678.1">
    <property type="nucleotide sequence ID" value="NZ_CP041070.1"/>
</dbReference>
<evidence type="ECO:0000313" key="7">
    <source>
        <dbReference type="EMBL" id="RXJ63738.1"/>
    </source>
</evidence>
<dbReference type="GO" id="GO:0006790">
    <property type="term" value="P:sulfur compound metabolic process"/>
    <property type="evidence" value="ECO:0007669"/>
    <property type="project" value="TreeGrafter"/>
</dbReference>